<feature type="transmembrane region" description="Helical" evidence="7">
    <location>
        <begin position="162"/>
        <end position="181"/>
    </location>
</feature>
<evidence type="ECO:0000313" key="10">
    <source>
        <dbReference type="Proteomes" id="UP001172728"/>
    </source>
</evidence>
<comment type="similarity">
    <text evidence="7">Belongs to the binding-protein-dependent transport system permease family.</text>
</comment>
<proteinExistence type="inferred from homology"/>
<keyword evidence="3" id="KW-1003">Cell membrane</keyword>
<dbReference type="Pfam" id="PF00528">
    <property type="entry name" value="BPD_transp_1"/>
    <property type="match status" value="1"/>
</dbReference>
<evidence type="ECO:0000256" key="3">
    <source>
        <dbReference type="ARBA" id="ARBA00022475"/>
    </source>
</evidence>
<feature type="domain" description="ABC transmembrane type-1" evidence="8">
    <location>
        <begin position="90"/>
        <end position="282"/>
    </location>
</feature>
<dbReference type="RefSeq" id="WP_301131125.1">
    <property type="nucleotide sequence ID" value="NZ_JAUHPW010000001.1"/>
</dbReference>
<dbReference type="PROSITE" id="PS50928">
    <property type="entry name" value="ABC_TM1"/>
    <property type="match status" value="1"/>
</dbReference>
<comment type="subcellular location">
    <subcellularLocation>
        <location evidence="1 7">Cell membrane</location>
        <topology evidence="1 7">Multi-pass membrane protein</topology>
    </subcellularLocation>
</comment>
<feature type="transmembrane region" description="Helical" evidence="7">
    <location>
        <begin position="94"/>
        <end position="118"/>
    </location>
</feature>
<evidence type="ECO:0000256" key="7">
    <source>
        <dbReference type="RuleBase" id="RU363032"/>
    </source>
</evidence>
<dbReference type="Gene3D" id="1.10.3720.10">
    <property type="entry name" value="MetI-like"/>
    <property type="match status" value="1"/>
</dbReference>
<keyword evidence="6 7" id="KW-0472">Membrane</keyword>
<protein>
    <submittedName>
        <fullName evidence="9">Carbohydrate ABC transporter permease</fullName>
    </submittedName>
</protein>
<evidence type="ECO:0000256" key="2">
    <source>
        <dbReference type="ARBA" id="ARBA00022448"/>
    </source>
</evidence>
<dbReference type="EMBL" id="JAUHPW010000001">
    <property type="protein sequence ID" value="MDN4474730.1"/>
    <property type="molecule type" value="Genomic_DNA"/>
</dbReference>
<keyword evidence="5 7" id="KW-1133">Transmembrane helix</keyword>
<evidence type="ECO:0000256" key="5">
    <source>
        <dbReference type="ARBA" id="ARBA00022989"/>
    </source>
</evidence>
<evidence type="ECO:0000313" key="9">
    <source>
        <dbReference type="EMBL" id="MDN4474730.1"/>
    </source>
</evidence>
<evidence type="ECO:0000256" key="6">
    <source>
        <dbReference type="ARBA" id="ARBA00023136"/>
    </source>
</evidence>
<dbReference type="CDD" id="cd06261">
    <property type="entry name" value="TM_PBP2"/>
    <property type="match status" value="1"/>
</dbReference>
<sequence length="297" mass="32837">MTTTATPAAREAAPTAPSRKPLRVRLRRIPGWIGLGLVLLTVVYPMFWILMGSFKTQPEFLSEPFWALPQQWNLDNYVSAFVEGGLGTYIRNSVIAVFPALALILVLGTAAAFALQVLVWKGRGIVLVLFLAGIMVPTQMILLPLFTVYFNLHLTNSMWPMIITYTAIGMPLTVFMLATFMRAIPREVFEAATLDGASIWRIFLNVTVPLVRNAIFTVALVQFFFLWNDLLIAMTFITKQDLRTIQVGLLNFTGQYGAVDYGPLFAGISVTVFGTLAIYIFLNQKVMAGLTSGAVKG</sequence>
<dbReference type="Proteomes" id="UP001172728">
    <property type="component" value="Unassembled WGS sequence"/>
</dbReference>
<evidence type="ECO:0000256" key="4">
    <source>
        <dbReference type="ARBA" id="ARBA00022692"/>
    </source>
</evidence>
<feature type="transmembrane region" description="Helical" evidence="7">
    <location>
        <begin position="261"/>
        <end position="282"/>
    </location>
</feature>
<feature type="transmembrane region" description="Helical" evidence="7">
    <location>
        <begin position="125"/>
        <end position="150"/>
    </location>
</feature>
<organism evidence="9 10">
    <name type="scientific">Demequina litoralis</name>
    <dbReference type="NCBI Taxonomy" id="3051660"/>
    <lineage>
        <taxon>Bacteria</taxon>
        <taxon>Bacillati</taxon>
        <taxon>Actinomycetota</taxon>
        <taxon>Actinomycetes</taxon>
        <taxon>Micrococcales</taxon>
        <taxon>Demequinaceae</taxon>
        <taxon>Demequina</taxon>
    </lineage>
</organism>
<keyword evidence="4 7" id="KW-0812">Transmembrane</keyword>
<dbReference type="SUPFAM" id="SSF161098">
    <property type="entry name" value="MetI-like"/>
    <property type="match status" value="1"/>
</dbReference>
<gene>
    <name evidence="9" type="ORF">QQX09_02550</name>
</gene>
<dbReference type="PANTHER" id="PTHR43744">
    <property type="entry name" value="ABC TRANSPORTER PERMEASE PROTEIN MG189-RELATED-RELATED"/>
    <property type="match status" value="1"/>
</dbReference>
<comment type="caution">
    <text evidence="9">The sequence shown here is derived from an EMBL/GenBank/DDBJ whole genome shotgun (WGS) entry which is preliminary data.</text>
</comment>
<evidence type="ECO:0000256" key="1">
    <source>
        <dbReference type="ARBA" id="ARBA00004651"/>
    </source>
</evidence>
<keyword evidence="10" id="KW-1185">Reference proteome</keyword>
<dbReference type="PANTHER" id="PTHR43744:SF8">
    <property type="entry name" value="SN-GLYCEROL-3-PHOSPHATE TRANSPORT SYSTEM PERMEASE PROTEIN UGPE"/>
    <property type="match status" value="1"/>
</dbReference>
<feature type="transmembrane region" description="Helical" evidence="7">
    <location>
        <begin position="202"/>
        <end position="227"/>
    </location>
</feature>
<dbReference type="InterPro" id="IPR035906">
    <property type="entry name" value="MetI-like_sf"/>
</dbReference>
<name>A0ABT8G6G1_9MICO</name>
<reference evidence="9" key="1">
    <citation type="submission" date="2023-06" db="EMBL/GenBank/DDBJ databases">
        <title>Sysu t00192.</title>
        <authorList>
            <person name="Gao L."/>
            <person name="Fang B.-Z."/>
            <person name="Li W.-J."/>
        </authorList>
    </citation>
    <scope>NUCLEOTIDE SEQUENCE</scope>
    <source>
        <strain evidence="9">SYSU T00192</strain>
    </source>
</reference>
<feature type="transmembrane region" description="Helical" evidence="7">
    <location>
        <begin position="29"/>
        <end position="51"/>
    </location>
</feature>
<dbReference type="InterPro" id="IPR000515">
    <property type="entry name" value="MetI-like"/>
</dbReference>
<evidence type="ECO:0000259" key="8">
    <source>
        <dbReference type="PROSITE" id="PS50928"/>
    </source>
</evidence>
<accession>A0ABT8G6G1</accession>
<keyword evidence="2 7" id="KW-0813">Transport</keyword>